<dbReference type="InterPro" id="IPR058996">
    <property type="entry name" value="Toxin-rel_dom"/>
</dbReference>
<dbReference type="InterPro" id="IPR058435">
    <property type="entry name" value="DUF8122"/>
</dbReference>
<protein>
    <submittedName>
        <fullName evidence="3">Uncharacterized protein</fullName>
    </submittedName>
</protein>
<evidence type="ECO:0000313" key="4">
    <source>
        <dbReference type="Proteomes" id="UP000198888"/>
    </source>
</evidence>
<accession>A0A2H4Q1I5</accession>
<reference evidence="3 4" key="1">
    <citation type="submission" date="2016-10" db="EMBL/GenBank/DDBJ databases">
        <authorList>
            <person name="de Groot N.N."/>
        </authorList>
    </citation>
    <scope>NUCLEOTIDE SEQUENCE [LARGE SCALE GENOMIC DNA]</scope>
    <source>
        <strain evidence="3 4">DSM 22187</strain>
    </source>
</reference>
<keyword evidence="4" id="KW-1185">Reference proteome</keyword>
<dbReference type="EMBL" id="FNYR01000019">
    <property type="protein sequence ID" value="SEJ07276.1"/>
    <property type="molecule type" value="Genomic_DNA"/>
</dbReference>
<dbReference type="OrthoDB" id="336665at2157"/>
<gene>
    <name evidence="3" type="ORF">SAMN05444271_11942</name>
</gene>
<dbReference type="Pfam" id="PF26442">
    <property type="entry name" value="Halo_toxin"/>
    <property type="match status" value="1"/>
</dbReference>
<evidence type="ECO:0000313" key="3">
    <source>
        <dbReference type="EMBL" id="SEJ07276.1"/>
    </source>
</evidence>
<dbReference type="Pfam" id="PF26443">
    <property type="entry name" value="DUF8122"/>
    <property type="match status" value="1"/>
</dbReference>
<dbReference type="KEGG" id="hae:halTADL_1472"/>
<name>A0A1H6VU60_9EURY</name>
<dbReference type="Proteomes" id="UP000198888">
    <property type="component" value="Unassembled WGS sequence"/>
</dbReference>
<dbReference type="GeneID" id="35002278"/>
<feature type="domain" description="RelE toxin-related" evidence="1">
    <location>
        <begin position="19"/>
        <end position="80"/>
    </location>
</feature>
<evidence type="ECO:0000259" key="2">
    <source>
        <dbReference type="Pfam" id="PF26443"/>
    </source>
</evidence>
<organism evidence="3 4">
    <name type="scientific">Halohasta litchfieldiae</name>
    <dbReference type="NCBI Taxonomy" id="1073996"/>
    <lineage>
        <taxon>Archaea</taxon>
        <taxon>Methanobacteriati</taxon>
        <taxon>Methanobacteriota</taxon>
        <taxon>Stenosarchaea group</taxon>
        <taxon>Halobacteria</taxon>
        <taxon>Halobacteriales</taxon>
        <taxon>Haloferacaceae</taxon>
        <taxon>Halohasta</taxon>
    </lineage>
</organism>
<feature type="domain" description="DUF8122" evidence="2">
    <location>
        <begin position="86"/>
        <end position="113"/>
    </location>
</feature>
<sequence>MFNVNHYTHDQSYVPPINRPHAIDQWTDRTPAELPLVDAWKEAIPVDAPECDADSTRLYVPYDALLIERGGVLRTVLHNDGRIDTDGLSVCPSCKGFYDPLHSDGDCRWCNAPLPSRRSTSGVTLVVGGGQR</sequence>
<dbReference type="AlphaFoldDB" id="A0A1H6VU60"/>
<evidence type="ECO:0000259" key="1">
    <source>
        <dbReference type="Pfam" id="PF26442"/>
    </source>
</evidence>
<dbReference type="RefSeq" id="WP_100190880.1">
    <property type="nucleotide sequence ID" value="NZ_CP024845.1"/>
</dbReference>
<proteinExistence type="predicted"/>
<accession>A0A1H6VU60</accession>
<dbReference type="STRING" id="1073996.SAMN05444271_11942"/>